<evidence type="ECO:0000313" key="2">
    <source>
        <dbReference type="Proteomes" id="UP001300496"/>
    </source>
</evidence>
<organism evidence="1 2">
    <name type="scientific">Microbacterium memoriense</name>
    <dbReference type="NCBI Taxonomy" id="2978350"/>
    <lineage>
        <taxon>Bacteria</taxon>
        <taxon>Bacillati</taxon>
        <taxon>Actinomycetota</taxon>
        <taxon>Actinomycetes</taxon>
        <taxon>Micrococcales</taxon>
        <taxon>Microbacteriaceae</taxon>
        <taxon>Microbacterium</taxon>
    </lineage>
</organism>
<gene>
    <name evidence="1" type="ORF">N4R40_07565</name>
</gene>
<name>A0ABT2PEE9_9MICO</name>
<sequence length="103" mass="10580">MDAVATLVVQVAITKIDALAVIALAADSPVLSPGSARPRVALDGGAWAEVDVPKFGEPPPLAIDVRSPLGLEHARLSALTLAAALEREAGWVVHPDFPVASGR</sequence>
<accession>A0ABT2PEE9</accession>
<dbReference type="EMBL" id="JAODOR010000009">
    <property type="protein sequence ID" value="MCT9002218.1"/>
    <property type="molecule type" value="Genomic_DNA"/>
</dbReference>
<dbReference type="Proteomes" id="UP001300496">
    <property type="component" value="Unassembled WGS sequence"/>
</dbReference>
<keyword evidence="2" id="KW-1185">Reference proteome</keyword>
<evidence type="ECO:0000313" key="1">
    <source>
        <dbReference type="EMBL" id="MCT9002218.1"/>
    </source>
</evidence>
<protein>
    <submittedName>
        <fullName evidence="1">Uncharacterized protein</fullName>
    </submittedName>
</protein>
<reference evidence="1 2" key="1">
    <citation type="journal article" date="2024" name="Int. J. Syst. Evol. Microbiol.">
        <title>Microbacterium memoriense sp. nov., a member of the Actinomycetota from marine beach sediment of the north coast of Portugal.</title>
        <authorList>
            <person name="Santos J.D.N.D."/>
            <person name="Klimek D."/>
            <person name="Calusinska M."/>
            <person name="Lobo-da-Cunha A."/>
            <person name="Catita J."/>
            <person name="Goncalves H."/>
            <person name="Gonzalez I."/>
            <person name="Lage O.M."/>
        </authorList>
    </citation>
    <scope>NUCLEOTIDE SEQUENCE [LARGE SCALE GENOMIC DNA]</scope>
    <source>
        <strain evidence="1 2">PMIC_1C1B</strain>
    </source>
</reference>
<comment type="caution">
    <text evidence="1">The sequence shown here is derived from an EMBL/GenBank/DDBJ whole genome shotgun (WGS) entry which is preliminary data.</text>
</comment>
<dbReference type="RefSeq" id="WP_261606758.1">
    <property type="nucleotide sequence ID" value="NZ_JAODOR010000009.1"/>
</dbReference>
<proteinExistence type="predicted"/>